<evidence type="ECO:0000256" key="7">
    <source>
        <dbReference type="ARBA" id="ARBA00023136"/>
    </source>
</evidence>
<name>A0ABV6YN91_UNCEI</name>
<keyword evidence="6 10" id="KW-0443">Lipid metabolism</keyword>
<dbReference type="PANTHER" id="PTHR30309">
    <property type="entry name" value="INNER MEMBRANE PROTEIN YGIH"/>
    <property type="match status" value="1"/>
</dbReference>
<evidence type="ECO:0000256" key="2">
    <source>
        <dbReference type="ARBA" id="ARBA00022516"/>
    </source>
</evidence>
<keyword evidence="7 10" id="KW-0472">Membrane</keyword>
<keyword evidence="12" id="KW-1185">Reference proteome</keyword>
<keyword evidence="3 10" id="KW-0808">Transferase</keyword>
<evidence type="ECO:0000256" key="9">
    <source>
        <dbReference type="ARBA" id="ARBA00023264"/>
    </source>
</evidence>
<dbReference type="InterPro" id="IPR003811">
    <property type="entry name" value="G3P_acylTferase_PlsY"/>
</dbReference>
<dbReference type="NCBIfam" id="TIGR00023">
    <property type="entry name" value="glycerol-3-phosphate 1-O-acyltransferase PlsY"/>
    <property type="match status" value="1"/>
</dbReference>
<keyword evidence="9 10" id="KW-1208">Phospholipid metabolism</keyword>
<comment type="pathway">
    <text evidence="10">Lipid metabolism; phospholipid metabolism.</text>
</comment>
<dbReference type="SMART" id="SM01207">
    <property type="entry name" value="G3P_acyltransf"/>
    <property type="match status" value="1"/>
</dbReference>
<comment type="similarity">
    <text evidence="10">Belongs to the PlsY family.</text>
</comment>
<feature type="transmembrane region" description="Helical" evidence="10">
    <location>
        <begin position="142"/>
        <end position="161"/>
    </location>
</feature>
<keyword evidence="5 10" id="KW-1133">Transmembrane helix</keyword>
<comment type="subunit">
    <text evidence="10">Probably interacts with PlsX.</text>
</comment>
<comment type="catalytic activity">
    <reaction evidence="10">
        <text>an acyl phosphate + sn-glycerol 3-phosphate = a 1-acyl-sn-glycero-3-phosphate + phosphate</text>
        <dbReference type="Rhea" id="RHEA:34075"/>
        <dbReference type="ChEBI" id="CHEBI:43474"/>
        <dbReference type="ChEBI" id="CHEBI:57597"/>
        <dbReference type="ChEBI" id="CHEBI:57970"/>
        <dbReference type="ChEBI" id="CHEBI:59918"/>
        <dbReference type="EC" id="2.3.1.275"/>
    </reaction>
</comment>
<keyword evidence="4 10" id="KW-0812">Transmembrane</keyword>
<comment type="function">
    <text evidence="10">Catalyzes the transfer of an acyl group from acyl-phosphate (acyl-PO(4)) to glycerol-3-phosphate (G3P) to form lysophosphatidic acid (LPA). This enzyme utilizes acyl-phosphate as fatty acyl donor, but not acyl-CoA or acyl-ACP.</text>
</comment>
<evidence type="ECO:0000256" key="6">
    <source>
        <dbReference type="ARBA" id="ARBA00023098"/>
    </source>
</evidence>
<evidence type="ECO:0000313" key="12">
    <source>
        <dbReference type="Proteomes" id="UP001594288"/>
    </source>
</evidence>
<keyword evidence="2 10" id="KW-0444">Lipid biosynthesis</keyword>
<dbReference type="PANTHER" id="PTHR30309:SF0">
    <property type="entry name" value="GLYCEROL-3-PHOSPHATE ACYLTRANSFERASE-RELATED"/>
    <property type="match status" value="1"/>
</dbReference>
<evidence type="ECO:0000313" key="11">
    <source>
        <dbReference type="EMBL" id="MFC1799545.1"/>
    </source>
</evidence>
<dbReference type="Proteomes" id="UP001594288">
    <property type="component" value="Unassembled WGS sequence"/>
</dbReference>
<evidence type="ECO:0000256" key="4">
    <source>
        <dbReference type="ARBA" id="ARBA00022692"/>
    </source>
</evidence>
<sequence>MLHIVVLALLAYLVGSIPIGFMIGKARGVDLRTIGSGNVGATNVYRAFGFRLAIFVFMLDVSKGFVGAAVLPAIWTPDALSITWVRIICGVAAIAGSIASIFMKFKGGKGVATAVGVFLALEPLSTVIGLVIWTLLFVRYRYVSLGSIVGATSLPILIAVFNQKGLLRYPVFYLSVLVAIIVALRHRSNIGRLLKGTENRIGATRGGG</sequence>
<protein>
    <recommendedName>
        <fullName evidence="10">Glycerol-3-phosphate acyltransferase</fullName>
    </recommendedName>
    <alternativeName>
        <fullName evidence="10">Acyl-PO4 G3P acyltransferase</fullName>
    </alternativeName>
    <alternativeName>
        <fullName evidence="10">Acyl-phosphate--glycerol-3-phosphate acyltransferase</fullName>
    </alternativeName>
    <alternativeName>
        <fullName evidence="10">G3P acyltransferase</fullName>
        <shortName evidence="10">GPAT</shortName>
        <ecNumber evidence="10">2.3.1.275</ecNumber>
    </alternativeName>
    <alternativeName>
        <fullName evidence="10">Lysophosphatidic acid synthase</fullName>
        <shortName evidence="10">LPA synthase</shortName>
    </alternativeName>
</protein>
<evidence type="ECO:0000256" key="3">
    <source>
        <dbReference type="ARBA" id="ARBA00022679"/>
    </source>
</evidence>
<reference evidence="11 12" key="1">
    <citation type="submission" date="2024-09" db="EMBL/GenBank/DDBJ databases">
        <authorList>
            <person name="D'Angelo T."/>
        </authorList>
    </citation>
    <scope>NUCLEOTIDE SEQUENCE [LARGE SCALE GENOMIC DNA]</scope>
    <source>
        <strain evidence="11">SAG AM-311-F02</strain>
    </source>
</reference>
<dbReference type="EMBL" id="JBHPEI010000012">
    <property type="protein sequence ID" value="MFC1799545.1"/>
    <property type="molecule type" value="Genomic_DNA"/>
</dbReference>
<dbReference type="Pfam" id="PF02660">
    <property type="entry name" value="G3P_acyltransf"/>
    <property type="match status" value="1"/>
</dbReference>
<keyword evidence="1 10" id="KW-1003">Cell membrane</keyword>
<dbReference type="HAMAP" id="MF_01043">
    <property type="entry name" value="PlsY"/>
    <property type="match status" value="1"/>
</dbReference>
<comment type="subcellular location">
    <subcellularLocation>
        <location evidence="10">Cell membrane</location>
        <topology evidence="10">Multi-pass membrane protein</topology>
    </subcellularLocation>
</comment>
<evidence type="ECO:0000256" key="8">
    <source>
        <dbReference type="ARBA" id="ARBA00023209"/>
    </source>
</evidence>
<dbReference type="EC" id="2.3.1.275" evidence="10"/>
<gene>
    <name evidence="10 11" type="primary">plsY</name>
    <name evidence="11" type="ORF">ACFL2Z_01355</name>
</gene>
<organism evidence="11 12">
    <name type="scientific">Eiseniibacteriota bacterium</name>
    <dbReference type="NCBI Taxonomy" id="2212470"/>
    <lineage>
        <taxon>Bacteria</taxon>
        <taxon>Candidatus Eiseniibacteriota</taxon>
    </lineage>
</organism>
<feature type="transmembrane region" description="Helical" evidence="10">
    <location>
        <begin position="111"/>
        <end position="135"/>
    </location>
</feature>
<comment type="caution">
    <text evidence="11">The sequence shown here is derived from an EMBL/GenBank/DDBJ whole genome shotgun (WGS) entry which is preliminary data.</text>
</comment>
<proteinExistence type="inferred from homology"/>
<dbReference type="GO" id="GO:0004366">
    <property type="term" value="F:glycerol-3-phosphate O-acyltransferase activity"/>
    <property type="evidence" value="ECO:0007669"/>
    <property type="project" value="UniProtKB-EC"/>
</dbReference>
<keyword evidence="11" id="KW-0012">Acyltransferase</keyword>
<evidence type="ECO:0000256" key="10">
    <source>
        <dbReference type="HAMAP-Rule" id="MF_01043"/>
    </source>
</evidence>
<evidence type="ECO:0000256" key="1">
    <source>
        <dbReference type="ARBA" id="ARBA00022475"/>
    </source>
</evidence>
<evidence type="ECO:0000256" key="5">
    <source>
        <dbReference type="ARBA" id="ARBA00022989"/>
    </source>
</evidence>
<keyword evidence="8 10" id="KW-0594">Phospholipid biosynthesis</keyword>
<accession>A0ABV6YN91</accession>
<feature type="transmembrane region" description="Helical" evidence="10">
    <location>
        <begin position="87"/>
        <end position="105"/>
    </location>
</feature>
<feature type="transmembrane region" description="Helical" evidence="10">
    <location>
        <begin position="167"/>
        <end position="184"/>
    </location>
</feature>
<feature type="transmembrane region" description="Helical" evidence="10">
    <location>
        <begin position="52"/>
        <end position="75"/>
    </location>
</feature>